<evidence type="ECO:0000313" key="1">
    <source>
        <dbReference type="EMBL" id="TJZ58778.1"/>
    </source>
</evidence>
<protein>
    <recommendedName>
        <fullName evidence="3">MFS transporter</fullName>
    </recommendedName>
</protein>
<dbReference type="EMBL" id="SUMB01000001">
    <property type="protein sequence ID" value="TJZ58778.1"/>
    <property type="molecule type" value="Genomic_DNA"/>
</dbReference>
<keyword evidence="2" id="KW-1185">Reference proteome</keyword>
<dbReference type="OrthoDB" id="9180256at2"/>
<comment type="caution">
    <text evidence="1">The sequence shown here is derived from an EMBL/GenBank/DDBJ whole genome shotgun (WGS) entry which is preliminary data.</text>
</comment>
<proteinExistence type="predicted"/>
<evidence type="ECO:0000313" key="2">
    <source>
        <dbReference type="Proteomes" id="UP000308697"/>
    </source>
</evidence>
<sequence length="79" mass="8095">MFRPLRVSADVPWLRALLPLSLIPRVHLSALPVALSFLVADWTGSYTIVGAVGGGMAIARAVAGPVRGKVSEAGTGAQG</sequence>
<name>A0A4V5MLW8_9ACTN</name>
<gene>
    <name evidence="1" type="ORF">FCH28_00995</name>
</gene>
<dbReference type="RefSeq" id="WP_136737731.1">
    <property type="nucleotide sequence ID" value="NZ_SUMB01000001.1"/>
</dbReference>
<reference evidence="1 2" key="1">
    <citation type="submission" date="2019-04" db="EMBL/GenBank/DDBJ databases">
        <title>Streptomyces piniterrae sp. nov., a heliquinomycin-producing actinomycete isolated from rhizosphere soil of Pinus yunnanensis.</title>
        <authorList>
            <person name="Zhuang X."/>
            <person name="Zhao J."/>
        </authorList>
    </citation>
    <scope>NUCLEOTIDE SEQUENCE [LARGE SCALE GENOMIC DNA]</scope>
    <source>
        <strain evidence="2">jys28</strain>
    </source>
</reference>
<dbReference type="AlphaFoldDB" id="A0A4V5MLW8"/>
<evidence type="ECO:0008006" key="3">
    <source>
        <dbReference type="Google" id="ProtNLM"/>
    </source>
</evidence>
<accession>A0A4V5MLW8</accession>
<organism evidence="1 2">
    <name type="scientific">Streptomyces piniterrae</name>
    <dbReference type="NCBI Taxonomy" id="2571125"/>
    <lineage>
        <taxon>Bacteria</taxon>
        <taxon>Bacillati</taxon>
        <taxon>Actinomycetota</taxon>
        <taxon>Actinomycetes</taxon>
        <taxon>Kitasatosporales</taxon>
        <taxon>Streptomycetaceae</taxon>
        <taxon>Streptomyces</taxon>
    </lineage>
</organism>
<dbReference type="Proteomes" id="UP000308697">
    <property type="component" value="Unassembled WGS sequence"/>
</dbReference>